<dbReference type="PANTHER" id="PTHR23504">
    <property type="entry name" value="MAJOR FACILITATOR SUPERFAMILY DOMAIN-CONTAINING PROTEIN 10"/>
    <property type="match status" value="1"/>
</dbReference>
<proteinExistence type="predicted"/>
<dbReference type="Proteomes" id="UP001234581">
    <property type="component" value="Unassembled WGS sequence"/>
</dbReference>
<keyword evidence="5 6" id="KW-0472">Membrane</keyword>
<dbReference type="InterPro" id="IPR011701">
    <property type="entry name" value="MFS"/>
</dbReference>
<comment type="caution">
    <text evidence="8">The sequence shown here is derived from an EMBL/GenBank/DDBJ whole genome shotgun (WGS) entry which is preliminary data.</text>
</comment>
<reference evidence="8 9" key="1">
    <citation type="submission" date="2023-03" db="EMBL/GenBank/DDBJ databases">
        <title>Genome sequence of Lichtheimia ornata CBS 291.66.</title>
        <authorList>
            <person name="Mohabir J.T."/>
            <person name="Shea T.P."/>
            <person name="Kurbessoian T."/>
            <person name="Berby B."/>
            <person name="Fontaine J."/>
            <person name="Livny J."/>
            <person name="Gnirke A."/>
            <person name="Stajich J.E."/>
            <person name="Cuomo C.A."/>
        </authorList>
    </citation>
    <scope>NUCLEOTIDE SEQUENCE [LARGE SCALE GENOMIC DNA]</scope>
    <source>
        <strain evidence="8">CBS 291.66</strain>
    </source>
</reference>
<evidence type="ECO:0000313" key="8">
    <source>
        <dbReference type="EMBL" id="KAJ8660656.1"/>
    </source>
</evidence>
<feature type="transmembrane region" description="Helical" evidence="6">
    <location>
        <begin position="352"/>
        <end position="371"/>
    </location>
</feature>
<feature type="transmembrane region" description="Helical" evidence="6">
    <location>
        <begin position="391"/>
        <end position="416"/>
    </location>
</feature>
<feature type="transmembrane region" description="Helical" evidence="6">
    <location>
        <begin position="271"/>
        <end position="291"/>
    </location>
</feature>
<feature type="transmembrane region" description="Helical" evidence="6">
    <location>
        <begin position="326"/>
        <end position="345"/>
    </location>
</feature>
<feature type="transmembrane region" description="Helical" evidence="6">
    <location>
        <begin position="493"/>
        <end position="511"/>
    </location>
</feature>
<dbReference type="SUPFAM" id="SSF103473">
    <property type="entry name" value="MFS general substrate transporter"/>
    <property type="match status" value="1"/>
</dbReference>
<dbReference type="InterPro" id="IPR036259">
    <property type="entry name" value="MFS_trans_sf"/>
</dbReference>
<dbReference type="AlphaFoldDB" id="A0AAD7VAP0"/>
<evidence type="ECO:0000256" key="4">
    <source>
        <dbReference type="ARBA" id="ARBA00022989"/>
    </source>
</evidence>
<feature type="transmembrane region" description="Helical" evidence="6">
    <location>
        <begin position="146"/>
        <end position="163"/>
    </location>
</feature>
<evidence type="ECO:0000256" key="5">
    <source>
        <dbReference type="ARBA" id="ARBA00023136"/>
    </source>
</evidence>
<dbReference type="PROSITE" id="PS50850">
    <property type="entry name" value="MFS"/>
    <property type="match status" value="1"/>
</dbReference>
<evidence type="ECO:0000256" key="6">
    <source>
        <dbReference type="SAM" id="Phobius"/>
    </source>
</evidence>
<dbReference type="InterPro" id="IPR020846">
    <property type="entry name" value="MFS_dom"/>
</dbReference>
<keyword evidence="2" id="KW-0813">Transport</keyword>
<evidence type="ECO:0000256" key="2">
    <source>
        <dbReference type="ARBA" id="ARBA00022448"/>
    </source>
</evidence>
<comment type="subcellular location">
    <subcellularLocation>
        <location evidence="1">Membrane</location>
        <topology evidence="1">Multi-pass membrane protein</topology>
    </subcellularLocation>
</comment>
<dbReference type="GO" id="GO:0016020">
    <property type="term" value="C:membrane"/>
    <property type="evidence" value="ECO:0007669"/>
    <property type="project" value="UniProtKB-SubCell"/>
</dbReference>
<dbReference type="PANTHER" id="PTHR23504:SF15">
    <property type="entry name" value="MAJOR FACILITATOR SUPERFAMILY (MFS) PROFILE DOMAIN-CONTAINING PROTEIN"/>
    <property type="match status" value="1"/>
</dbReference>
<evidence type="ECO:0000313" key="9">
    <source>
        <dbReference type="Proteomes" id="UP001234581"/>
    </source>
</evidence>
<dbReference type="Pfam" id="PF07690">
    <property type="entry name" value="MFS_1"/>
    <property type="match status" value="1"/>
</dbReference>
<keyword evidence="9" id="KW-1185">Reference proteome</keyword>
<name>A0AAD7VAP0_9FUNG</name>
<gene>
    <name evidence="8" type="ORF">O0I10_003704</name>
</gene>
<protein>
    <recommendedName>
        <fullName evidence="7">Major facilitator superfamily (MFS) profile domain-containing protein</fullName>
    </recommendedName>
</protein>
<organism evidence="8 9">
    <name type="scientific">Lichtheimia ornata</name>
    <dbReference type="NCBI Taxonomy" id="688661"/>
    <lineage>
        <taxon>Eukaryota</taxon>
        <taxon>Fungi</taxon>
        <taxon>Fungi incertae sedis</taxon>
        <taxon>Mucoromycota</taxon>
        <taxon>Mucoromycotina</taxon>
        <taxon>Mucoromycetes</taxon>
        <taxon>Mucorales</taxon>
        <taxon>Lichtheimiaceae</taxon>
        <taxon>Lichtheimia</taxon>
    </lineage>
</organism>
<sequence length="530" mass="58609">MTGQQLPYGQIILLTGCCLASGINFIFFTPFAIAFVRGLEVENDDIAYYAGIISAAAFAPCIFTTFPLAALSDRIGRRPILFMSLATSTISVCLFGISKSVTWAVVSRALLGTVSVAALISRSIISETTEKYLEAQRSQAFSLLQLAYPLGYMLGPFIGSTFAEPVEKYPDYFAHGAPLTIFFETYPYALPSLICASFSTLMLILAICFVKETRSTPLEERDTKDNEQLLRHTSHKAYSTFNHNDRLSEMASAGNMAILISTKTKRLLRMFSLDDCMTMAVLSVCAVHTQLTFQTGYYQELLQVWMGSERTNGGLGLSTKQTATALASQGIAQLIAIMAVLPLMVKRFGTVHLCRAMCFGFMIVYSIQPWVRYLYDVPDFQRRLHTHFWEVPAAILCIFTWWMFAMTGMTTIIVVLNDVAPRSSICKVNSVADGMETMHDQQRCHNWISLLISMTVISNIVNAIGPAACGVIWSGSLKLSWIPFPLRTSITWLVLALIGATTLYSSVKLLPPKNDAMSKSKAIADHSENV</sequence>
<dbReference type="GO" id="GO:0022857">
    <property type="term" value="F:transmembrane transporter activity"/>
    <property type="evidence" value="ECO:0007669"/>
    <property type="project" value="InterPro"/>
</dbReference>
<feature type="transmembrane region" description="Helical" evidence="6">
    <location>
        <begin position="46"/>
        <end position="68"/>
    </location>
</feature>
<feature type="transmembrane region" description="Helical" evidence="6">
    <location>
        <begin position="188"/>
        <end position="210"/>
    </location>
</feature>
<feature type="transmembrane region" description="Helical" evidence="6">
    <location>
        <begin position="447"/>
        <end position="473"/>
    </location>
</feature>
<feature type="transmembrane region" description="Helical" evidence="6">
    <location>
        <begin position="12"/>
        <end position="34"/>
    </location>
</feature>
<dbReference type="EMBL" id="JARTCD010000012">
    <property type="protein sequence ID" value="KAJ8660656.1"/>
    <property type="molecule type" value="Genomic_DNA"/>
</dbReference>
<accession>A0AAD7VAP0</accession>
<dbReference type="RefSeq" id="XP_058345569.1">
    <property type="nucleotide sequence ID" value="XM_058483771.1"/>
</dbReference>
<feature type="transmembrane region" description="Helical" evidence="6">
    <location>
        <begin position="80"/>
        <end position="97"/>
    </location>
</feature>
<feature type="domain" description="Major facilitator superfamily (MFS) profile" evidence="7">
    <location>
        <begin position="10"/>
        <end position="514"/>
    </location>
</feature>
<keyword evidence="4 6" id="KW-1133">Transmembrane helix</keyword>
<dbReference type="InterPro" id="IPR005829">
    <property type="entry name" value="Sugar_transporter_CS"/>
</dbReference>
<keyword evidence="3 6" id="KW-0812">Transmembrane</keyword>
<dbReference type="Gene3D" id="1.20.1250.20">
    <property type="entry name" value="MFS general substrate transporter like domains"/>
    <property type="match status" value="1"/>
</dbReference>
<evidence type="ECO:0000256" key="3">
    <source>
        <dbReference type="ARBA" id="ARBA00022692"/>
    </source>
</evidence>
<dbReference type="PROSITE" id="PS00216">
    <property type="entry name" value="SUGAR_TRANSPORT_1"/>
    <property type="match status" value="1"/>
</dbReference>
<feature type="transmembrane region" description="Helical" evidence="6">
    <location>
        <begin position="103"/>
        <end position="125"/>
    </location>
</feature>
<dbReference type="GeneID" id="83211117"/>
<evidence type="ECO:0000259" key="7">
    <source>
        <dbReference type="PROSITE" id="PS50850"/>
    </source>
</evidence>
<evidence type="ECO:0000256" key="1">
    <source>
        <dbReference type="ARBA" id="ARBA00004141"/>
    </source>
</evidence>